<sequence>MEVSGGRGMDETEPTYTCQLITPEIETQRAPSRRGFTRSDLLGLAASFTFPHPHQRQARGQIASRVQVHTAFWYM</sequence>
<evidence type="ECO:0000313" key="2">
    <source>
        <dbReference type="Proteomes" id="UP001292094"/>
    </source>
</evidence>
<comment type="caution">
    <text evidence="1">The sequence shown here is derived from an EMBL/GenBank/DDBJ whole genome shotgun (WGS) entry which is preliminary data.</text>
</comment>
<dbReference type="EMBL" id="JAWZYT010001961">
    <property type="protein sequence ID" value="KAK4307869.1"/>
    <property type="molecule type" value="Genomic_DNA"/>
</dbReference>
<organism evidence="1 2">
    <name type="scientific">Petrolisthes manimaculis</name>
    <dbReference type="NCBI Taxonomy" id="1843537"/>
    <lineage>
        <taxon>Eukaryota</taxon>
        <taxon>Metazoa</taxon>
        <taxon>Ecdysozoa</taxon>
        <taxon>Arthropoda</taxon>
        <taxon>Crustacea</taxon>
        <taxon>Multicrustacea</taxon>
        <taxon>Malacostraca</taxon>
        <taxon>Eumalacostraca</taxon>
        <taxon>Eucarida</taxon>
        <taxon>Decapoda</taxon>
        <taxon>Pleocyemata</taxon>
        <taxon>Anomura</taxon>
        <taxon>Galatheoidea</taxon>
        <taxon>Porcellanidae</taxon>
        <taxon>Petrolisthes</taxon>
    </lineage>
</organism>
<accession>A0AAE1PGB5</accession>
<reference evidence="1" key="1">
    <citation type="submission" date="2023-11" db="EMBL/GenBank/DDBJ databases">
        <title>Genome assemblies of two species of porcelain crab, Petrolisthes cinctipes and Petrolisthes manimaculis (Anomura: Porcellanidae).</title>
        <authorList>
            <person name="Angst P."/>
        </authorList>
    </citation>
    <scope>NUCLEOTIDE SEQUENCE</scope>
    <source>
        <strain evidence="1">PB745_02</strain>
        <tissue evidence="1">Gill</tissue>
    </source>
</reference>
<keyword evidence="2" id="KW-1185">Reference proteome</keyword>
<dbReference type="AlphaFoldDB" id="A0AAE1PGB5"/>
<protein>
    <submittedName>
        <fullName evidence="1">Uncharacterized protein</fullName>
    </submittedName>
</protein>
<name>A0AAE1PGB5_9EUCA</name>
<proteinExistence type="predicted"/>
<evidence type="ECO:0000313" key="1">
    <source>
        <dbReference type="EMBL" id="KAK4307869.1"/>
    </source>
</evidence>
<gene>
    <name evidence="1" type="ORF">Pmani_020423</name>
</gene>
<dbReference type="Proteomes" id="UP001292094">
    <property type="component" value="Unassembled WGS sequence"/>
</dbReference>